<sequence length="61" mass="7184">MWEVWEVWGDGQMGRLGSQIIDWHGFQGAYKVLAREPHRTQTIRDCINTDKKENLDVPHAY</sequence>
<gene>
    <name evidence="1" type="ORF">BJP36_31190</name>
</gene>
<reference evidence="2" key="1">
    <citation type="submission" date="2016-10" db="EMBL/GenBank/DDBJ databases">
        <title>Comparative genomics uncovers the prolific and rare metabolic potential of the cyanobacterial genus Moorea.</title>
        <authorList>
            <person name="Leao T."/>
            <person name="Castelao G."/>
            <person name="Korobeynikov A."/>
            <person name="Monroe E.A."/>
            <person name="Podell S."/>
            <person name="Glukhov E."/>
            <person name="Allen E."/>
            <person name="Gerwick W.H."/>
            <person name="Gerwick L."/>
        </authorList>
    </citation>
    <scope>NUCLEOTIDE SEQUENCE [LARGE SCALE GENOMIC DNA]</scope>
    <source>
        <strain evidence="2">JHB</strain>
    </source>
</reference>
<accession>A0A1D9G8J3</accession>
<evidence type="ECO:0000313" key="2">
    <source>
        <dbReference type="Proteomes" id="UP000176944"/>
    </source>
</evidence>
<name>A0A1D9G8J3_MOOP1</name>
<proteinExistence type="predicted"/>
<dbReference type="EMBL" id="CP017708">
    <property type="protein sequence ID" value="AOY83720.1"/>
    <property type="molecule type" value="Genomic_DNA"/>
</dbReference>
<dbReference type="Proteomes" id="UP000176944">
    <property type="component" value="Chromosome"/>
</dbReference>
<dbReference type="AlphaFoldDB" id="A0A1D9G8J3"/>
<protein>
    <submittedName>
        <fullName evidence="1">Uncharacterized protein</fullName>
    </submittedName>
</protein>
<organism evidence="1 2">
    <name type="scientific">Moorena producens (strain JHB)</name>
    <dbReference type="NCBI Taxonomy" id="1454205"/>
    <lineage>
        <taxon>Bacteria</taxon>
        <taxon>Bacillati</taxon>
        <taxon>Cyanobacteriota</taxon>
        <taxon>Cyanophyceae</taxon>
        <taxon>Coleofasciculales</taxon>
        <taxon>Coleofasciculaceae</taxon>
        <taxon>Moorena</taxon>
    </lineage>
</organism>
<evidence type="ECO:0000313" key="1">
    <source>
        <dbReference type="EMBL" id="AOY83720.1"/>
    </source>
</evidence>